<evidence type="ECO:0000313" key="3">
    <source>
        <dbReference type="Proteomes" id="UP001327560"/>
    </source>
</evidence>
<evidence type="ECO:0000313" key="2">
    <source>
        <dbReference type="EMBL" id="WOL13134.1"/>
    </source>
</evidence>
<comment type="similarity">
    <text evidence="1">Belongs to the ARG7 family.</text>
</comment>
<dbReference type="EMBL" id="CP136896">
    <property type="protein sequence ID" value="WOL13134.1"/>
    <property type="molecule type" value="Genomic_DNA"/>
</dbReference>
<dbReference type="GO" id="GO:0009733">
    <property type="term" value="P:response to auxin"/>
    <property type="evidence" value="ECO:0007669"/>
    <property type="project" value="InterPro"/>
</dbReference>
<reference evidence="2 3" key="1">
    <citation type="submission" date="2023-10" db="EMBL/GenBank/DDBJ databases">
        <title>Chromosome-scale genome assembly provides insights into flower coloration mechanisms of Canna indica.</title>
        <authorList>
            <person name="Li C."/>
        </authorList>
    </citation>
    <scope>NUCLEOTIDE SEQUENCE [LARGE SCALE GENOMIC DNA]</scope>
    <source>
        <tissue evidence="2">Flower</tissue>
    </source>
</reference>
<evidence type="ECO:0000256" key="1">
    <source>
        <dbReference type="ARBA" id="ARBA00006974"/>
    </source>
</evidence>
<gene>
    <name evidence="2" type="ORF">Cni_G21903</name>
</gene>
<accession>A0AAQ3KQV6</accession>
<keyword evidence="3" id="KW-1185">Reference proteome</keyword>
<sequence length="126" mass="13476">MPGVHLHLLYRGMSGGGSSGRRGGAAPPKGWVAIRVGGEGEEQQRFLVPVGYLNHPLFVALLRVAEEEYGFHHSGAITIPCHVEHFRHVQGIIDRDNSSTSSSASAAAAAGAGGHRHHHFHLCFRA</sequence>
<name>A0AAQ3KQV6_9LILI</name>
<dbReference type="PANTHER" id="PTHR31374">
    <property type="entry name" value="AUXIN-INDUCED PROTEIN-LIKE-RELATED"/>
    <property type="match status" value="1"/>
</dbReference>
<dbReference type="AlphaFoldDB" id="A0AAQ3KQV6"/>
<dbReference type="PANTHER" id="PTHR31374:SF29">
    <property type="entry name" value="SAUR-LIKE AUXIN-RESPONSIVE PROTEIN FAMILY"/>
    <property type="match status" value="1"/>
</dbReference>
<dbReference type="InterPro" id="IPR003676">
    <property type="entry name" value="SAUR_fam"/>
</dbReference>
<dbReference type="Pfam" id="PF02519">
    <property type="entry name" value="Auxin_inducible"/>
    <property type="match status" value="1"/>
</dbReference>
<dbReference type="Proteomes" id="UP001327560">
    <property type="component" value="Chromosome 7"/>
</dbReference>
<protein>
    <submittedName>
        <fullName evidence="2">Uncharacterized protein</fullName>
    </submittedName>
</protein>
<proteinExistence type="inferred from homology"/>
<organism evidence="2 3">
    <name type="scientific">Canna indica</name>
    <name type="common">Indian-shot</name>
    <dbReference type="NCBI Taxonomy" id="4628"/>
    <lineage>
        <taxon>Eukaryota</taxon>
        <taxon>Viridiplantae</taxon>
        <taxon>Streptophyta</taxon>
        <taxon>Embryophyta</taxon>
        <taxon>Tracheophyta</taxon>
        <taxon>Spermatophyta</taxon>
        <taxon>Magnoliopsida</taxon>
        <taxon>Liliopsida</taxon>
        <taxon>Zingiberales</taxon>
        <taxon>Cannaceae</taxon>
        <taxon>Canna</taxon>
    </lineage>
</organism>